<gene>
    <name evidence="2" type="ORF">CP557_11460</name>
</gene>
<sequence length="63" mass="7015">MKARKKGGQRFSEPVKRLAGERFWNEVAGIRSEAPALEAAIEEGPTTSRERSDRLTAERVSVT</sequence>
<accession>A0A2A5R0Y2</accession>
<reference evidence="2 3" key="1">
    <citation type="submission" date="2017-09" db="EMBL/GenBank/DDBJ databases">
        <title>Genome sequences of Natrinema ejinorence JCM 13890T.</title>
        <authorList>
            <person name="Roh S.W."/>
            <person name="Kim Y.B."/>
            <person name="Kim J.Y."/>
        </authorList>
    </citation>
    <scope>NUCLEOTIDE SEQUENCE [LARGE SCALE GENOMIC DNA]</scope>
    <source>
        <strain evidence="2 3">JCM 13890</strain>
    </source>
</reference>
<evidence type="ECO:0000313" key="2">
    <source>
        <dbReference type="EMBL" id="PCR92703.1"/>
    </source>
</evidence>
<name>A0A2A5R0Y2_9EURY</name>
<organism evidence="2 3">
    <name type="scientific">Natrinema ejinorense</name>
    <dbReference type="NCBI Taxonomy" id="373386"/>
    <lineage>
        <taxon>Archaea</taxon>
        <taxon>Methanobacteriati</taxon>
        <taxon>Methanobacteriota</taxon>
        <taxon>Stenosarchaea group</taxon>
        <taxon>Halobacteria</taxon>
        <taxon>Halobacteriales</taxon>
        <taxon>Natrialbaceae</taxon>
        <taxon>Natrinema</taxon>
    </lineage>
</organism>
<evidence type="ECO:0000313" key="3">
    <source>
        <dbReference type="Proteomes" id="UP000219689"/>
    </source>
</evidence>
<comment type="caution">
    <text evidence="2">The sequence shown here is derived from an EMBL/GenBank/DDBJ whole genome shotgun (WGS) entry which is preliminary data.</text>
</comment>
<protein>
    <submittedName>
        <fullName evidence="2">Uncharacterized protein</fullName>
    </submittedName>
</protein>
<dbReference type="Proteomes" id="UP000219689">
    <property type="component" value="Unassembled WGS sequence"/>
</dbReference>
<dbReference type="EMBL" id="NXNI01000001">
    <property type="protein sequence ID" value="PCR92703.1"/>
    <property type="molecule type" value="Genomic_DNA"/>
</dbReference>
<evidence type="ECO:0000256" key="1">
    <source>
        <dbReference type="SAM" id="MobiDB-lite"/>
    </source>
</evidence>
<feature type="compositionally biased region" description="Basic and acidic residues" evidence="1">
    <location>
        <begin position="48"/>
        <end position="57"/>
    </location>
</feature>
<dbReference type="AlphaFoldDB" id="A0A2A5R0Y2"/>
<proteinExistence type="predicted"/>
<keyword evidence="3" id="KW-1185">Reference proteome</keyword>
<feature type="region of interest" description="Disordered" evidence="1">
    <location>
        <begin position="37"/>
        <end position="63"/>
    </location>
</feature>